<accession>A0A398BEI5</accession>
<dbReference type="Pfam" id="PF02810">
    <property type="entry name" value="SEC-C"/>
    <property type="match status" value="1"/>
</dbReference>
<proteinExistence type="predicted"/>
<evidence type="ECO:0000313" key="1">
    <source>
        <dbReference type="EMBL" id="RID88197.1"/>
    </source>
</evidence>
<dbReference type="InterPro" id="IPR004027">
    <property type="entry name" value="SEC_C_motif"/>
</dbReference>
<comment type="caution">
    <text evidence="1">The sequence shown here is derived from an EMBL/GenBank/DDBJ whole genome shotgun (WGS) entry which is preliminary data.</text>
</comment>
<dbReference type="PANTHER" id="PTHR33747">
    <property type="entry name" value="UPF0225 PROTEIN SCO1677"/>
    <property type="match status" value="1"/>
</dbReference>
<dbReference type="SUPFAM" id="SSF103642">
    <property type="entry name" value="Sec-C motif"/>
    <property type="match status" value="1"/>
</dbReference>
<dbReference type="AlphaFoldDB" id="A0A398BEI5"/>
<reference evidence="1 2" key="1">
    <citation type="submission" date="2018-08" db="EMBL/GenBank/DDBJ databases">
        <title>Bacillus jemisoniae sp. nov., Bacillus chryseoplanitiae sp. nov., Bacillus resnikiae sp. nov., and Bacillus frankliniae sp. nov., isolated from Viking spacecraft and associated surfaces.</title>
        <authorList>
            <person name="Seuylemezian A."/>
            <person name="Vaishampayan P."/>
        </authorList>
    </citation>
    <scope>NUCLEOTIDE SEQUENCE [LARGE SCALE GENOMIC DNA]</scope>
    <source>
        <strain evidence="1 2">MA001</strain>
    </source>
</reference>
<dbReference type="EMBL" id="QWVS01000008">
    <property type="protein sequence ID" value="RID88197.1"/>
    <property type="molecule type" value="Genomic_DNA"/>
</dbReference>
<sequence length="167" mass="19123">MRTIDSFEVLDGKAIKYLDVFGVQNDIALKSKYEGKTYWIYDYYCMHPNCKCDEVYLEFLEEQKGKETAGQHFGVRISFADESFVIEDYNFSKQKATEIIEDTLKYSKDAIELFKVRYAQMKEKGTQIIVDQAKAARQPVVNGDVTGRNEPCPCGSGKKYKKCCGKA</sequence>
<protein>
    <recommendedName>
        <fullName evidence="3">Preprotein translocase subunit SecA</fullName>
    </recommendedName>
</protein>
<dbReference type="Gene3D" id="3.10.450.50">
    <property type="match status" value="1"/>
</dbReference>
<dbReference type="PANTHER" id="PTHR33747:SF1">
    <property type="entry name" value="ADENYLATE CYCLASE-ASSOCIATED CAP C-TERMINAL DOMAIN-CONTAINING PROTEIN"/>
    <property type="match status" value="1"/>
</dbReference>
<evidence type="ECO:0008006" key="3">
    <source>
        <dbReference type="Google" id="ProtNLM"/>
    </source>
</evidence>
<gene>
    <name evidence="1" type="ORF">D1953_04365</name>
</gene>
<keyword evidence="2" id="KW-1185">Reference proteome</keyword>
<dbReference type="Proteomes" id="UP000266016">
    <property type="component" value="Unassembled WGS sequence"/>
</dbReference>
<evidence type="ECO:0000313" key="2">
    <source>
        <dbReference type="Proteomes" id="UP000266016"/>
    </source>
</evidence>
<name>A0A398BEI5_9BACI</name>
<organism evidence="1 2">
    <name type="scientific">Peribacillus asahii</name>
    <dbReference type="NCBI Taxonomy" id="228899"/>
    <lineage>
        <taxon>Bacteria</taxon>
        <taxon>Bacillati</taxon>
        <taxon>Bacillota</taxon>
        <taxon>Bacilli</taxon>
        <taxon>Bacillales</taxon>
        <taxon>Bacillaceae</taxon>
        <taxon>Peribacillus</taxon>
    </lineage>
</organism>